<evidence type="ECO:0000256" key="10">
    <source>
        <dbReference type="ARBA" id="ARBA00023136"/>
    </source>
</evidence>
<name>A0ABV2EEH4_9CAUL</name>
<accession>A0ABV2EEH4</accession>
<organism evidence="14 15">
    <name type="scientific">Phenylobacterium koreense</name>
    <dbReference type="NCBI Taxonomy" id="266125"/>
    <lineage>
        <taxon>Bacteria</taxon>
        <taxon>Pseudomonadati</taxon>
        <taxon>Pseudomonadota</taxon>
        <taxon>Alphaproteobacteria</taxon>
        <taxon>Caulobacterales</taxon>
        <taxon>Caulobacteraceae</taxon>
        <taxon>Phenylobacterium</taxon>
    </lineage>
</organism>
<dbReference type="InterPro" id="IPR036097">
    <property type="entry name" value="HisK_dim/P_sf"/>
</dbReference>
<keyword evidence="6 11" id="KW-0812">Transmembrane</keyword>
<dbReference type="Proteomes" id="UP001549110">
    <property type="component" value="Unassembled WGS sequence"/>
</dbReference>
<dbReference type="CDD" id="cd00075">
    <property type="entry name" value="HATPase"/>
    <property type="match status" value="1"/>
</dbReference>
<feature type="domain" description="HAMP" evidence="13">
    <location>
        <begin position="185"/>
        <end position="238"/>
    </location>
</feature>
<dbReference type="EC" id="2.7.13.3" evidence="3"/>
<dbReference type="Gene3D" id="6.10.340.10">
    <property type="match status" value="1"/>
</dbReference>
<proteinExistence type="predicted"/>
<keyword evidence="9" id="KW-0902">Two-component regulatory system</keyword>
<keyword evidence="4" id="KW-0597">Phosphoprotein</keyword>
<dbReference type="PANTHER" id="PTHR45436">
    <property type="entry name" value="SENSOR HISTIDINE KINASE YKOH"/>
    <property type="match status" value="1"/>
</dbReference>
<protein>
    <recommendedName>
        <fullName evidence="3">histidine kinase</fullName>
        <ecNumber evidence="3">2.7.13.3</ecNumber>
    </recommendedName>
</protein>
<evidence type="ECO:0000256" key="1">
    <source>
        <dbReference type="ARBA" id="ARBA00000085"/>
    </source>
</evidence>
<evidence type="ECO:0000259" key="12">
    <source>
        <dbReference type="PROSITE" id="PS50109"/>
    </source>
</evidence>
<evidence type="ECO:0000313" key="14">
    <source>
        <dbReference type="EMBL" id="MET3525428.1"/>
    </source>
</evidence>
<dbReference type="InterPro" id="IPR003661">
    <property type="entry name" value="HisK_dim/P_dom"/>
</dbReference>
<dbReference type="SUPFAM" id="SSF55874">
    <property type="entry name" value="ATPase domain of HSP90 chaperone/DNA topoisomerase II/histidine kinase"/>
    <property type="match status" value="1"/>
</dbReference>
<sequence length="467" mass="50103">MRLPRLFRTTPFRLTLLFLALFAAAASAFLAYIYLATAGEATRRTDRNITREMRSLVAAYDRAGIDAVNQSLIERASSERPFLYLLMKPDGTRISGSIAETPIEGGASAAPARASFSVTDYDAQGRMVKHPARGFQERLSGGEVLFVGADISEDQAYVVKIVRALWGAGALVILLGLAGGLLVSRNVSRSMGALNDVVTAVRNGEFGARAAVRGARDEFDELSEGINEMLDRLERSMAGHRHAGDAIAHDLRSPLTRLRARLETAYLDVEAGKGDAKEALGQALEDTDGVLKTFSAVLAIARLQAAGRAPDQTVFDPAELAGDLAELYEPTCEDKGLEFGSELTRDLQVRGNREFLAQALANILDNAVKYTPVGGAIMLRVRRRSSGEIEFSVTDTGPGVPDEDRARVVERFVRLENSRSEPGSGLGLSLVAAVAEAHDGRLELSEGPGKVGDMGPGLRVALILPRA</sequence>
<dbReference type="SMART" id="SM00304">
    <property type="entry name" value="HAMP"/>
    <property type="match status" value="1"/>
</dbReference>
<evidence type="ECO:0000256" key="11">
    <source>
        <dbReference type="SAM" id="Phobius"/>
    </source>
</evidence>
<keyword evidence="8 11" id="KW-1133">Transmembrane helix</keyword>
<dbReference type="SUPFAM" id="SSF158472">
    <property type="entry name" value="HAMP domain-like"/>
    <property type="match status" value="1"/>
</dbReference>
<dbReference type="EMBL" id="JBEPLU010000001">
    <property type="protein sequence ID" value="MET3525428.1"/>
    <property type="molecule type" value="Genomic_DNA"/>
</dbReference>
<dbReference type="InterPro" id="IPR003594">
    <property type="entry name" value="HATPase_dom"/>
</dbReference>
<dbReference type="PANTHER" id="PTHR45436:SF8">
    <property type="entry name" value="HISTIDINE KINASE"/>
    <property type="match status" value="1"/>
</dbReference>
<gene>
    <name evidence="14" type="ORF">ABID41_000523</name>
</gene>
<comment type="catalytic activity">
    <reaction evidence="1">
        <text>ATP + protein L-histidine = ADP + protein N-phospho-L-histidine.</text>
        <dbReference type="EC" id="2.7.13.3"/>
    </reaction>
</comment>
<dbReference type="SUPFAM" id="SSF47384">
    <property type="entry name" value="Homodimeric domain of signal transducing histidine kinase"/>
    <property type="match status" value="1"/>
</dbReference>
<evidence type="ECO:0000259" key="13">
    <source>
        <dbReference type="PROSITE" id="PS50885"/>
    </source>
</evidence>
<keyword evidence="15" id="KW-1185">Reference proteome</keyword>
<dbReference type="InterPro" id="IPR036890">
    <property type="entry name" value="HATPase_C_sf"/>
</dbReference>
<dbReference type="Pfam" id="PF00672">
    <property type="entry name" value="HAMP"/>
    <property type="match status" value="1"/>
</dbReference>
<reference evidence="14 15" key="1">
    <citation type="submission" date="2024-06" db="EMBL/GenBank/DDBJ databases">
        <title>Genomic Encyclopedia of Type Strains, Phase IV (KMG-IV): sequencing the most valuable type-strain genomes for metagenomic binning, comparative biology and taxonomic classification.</title>
        <authorList>
            <person name="Goeker M."/>
        </authorList>
    </citation>
    <scope>NUCLEOTIDE SEQUENCE [LARGE SCALE GENOMIC DNA]</scope>
    <source>
        <strain evidence="14 15">DSM 17809</strain>
    </source>
</reference>
<evidence type="ECO:0000256" key="6">
    <source>
        <dbReference type="ARBA" id="ARBA00022692"/>
    </source>
</evidence>
<dbReference type="CDD" id="cd00082">
    <property type="entry name" value="HisKA"/>
    <property type="match status" value="1"/>
</dbReference>
<keyword evidence="5" id="KW-0808">Transferase</keyword>
<dbReference type="InterPro" id="IPR050428">
    <property type="entry name" value="TCS_sensor_his_kinase"/>
</dbReference>
<evidence type="ECO:0000256" key="9">
    <source>
        <dbReference type="ARBA" id="ARBA00023012"/>
    </source>
</evidence>
<feature type="domain" description="Histidine kinase" evidence="12">
    <location>
        <begin position="246"/>
        <end position="467"/>
    </location>
</feature>
<dbReference type="InterPro" id="IPR004358">
    <property type="entry name" value="Sig_transdc_His_kin-like_C"/>
</dbReference>
<evidence type="ECO:0000256" key="5">
    <source>
        <dbReference type="ARBA" id="ARBA00022679"/>
    </source>
</evidence>
<dbReference type="PROSITE" id="PS50885">
    <property type="entry name" value="HAMP"/>
    <property type="match status" value="1"/>
</dbReference>
<dbReference type="InterPro" id="IPR003660">
    <property type="entry name" value="HAMP_dom"/>
</dbReference>
<evidence type="ECO:0000256" key="4">
    <source>
        <dbReference type="ARBA" id="ARBA00022553"/>
    </source>
</evidence>
<dbReference type="Pfam" id="PF02518">
    <property type="entry name" value="HATPase_c"/>
    <property type="match status" value="1"/>
</dbReference>
<dbReference type="GO" id="GO:0016301">
    <property type="term" value="F:kinase activity"/>
    <property type="evidence" value="ECO:0007669"/>
    <property type="project" value="UniProtKB-KW"/>
</dbReference>
<evidence type="ECO:0000256" key="8">
    <source>
        <dbReference type="ARBA" id="ARBA00022989"/>
    </source>
</evidence>
<evidence type="ECO:0000256" key="7">
    <source>
        <dbReference type="ARBA" id="ARBA00022777"/>
    </source>
</evidence>
<dbReference type="PRINTS" id="PR00344">
    <property type="entry name" value="BCTRLSENSOR"/>
</dbReference>
<dbReference type="RefSeq" id="WP_331931031.1">
    <property type="nucleotide sequence ID" value="NZ_JBEPLU010000001.1"/>
</dbReference>
<evidence type="ECO:0000256" key="2">
    <source>
        <dbReference type="ARBA" id="ARBA00004370"/>
    </source>
</evidence>
<comment type="caution">
    <text evidence="14">The sequence shown here is derived from an EMBL/GenBank/DDBJ whole genome shotgun (WGS) entry which is preliminary data.</text>
</comment>
<evidence type="ECO:0000256" key="3">
    <source>
        <dbReference type="ARBA" id="ARBA00012438"/>
    </source>
</evidence>
<dbReference type="Gene3D" id="3.30.565.10">
    <property type="entry name" value="Histidine kinase-like ATPase, C-terminal domain"/>
    <property type="match status" value="1"/>
</dbReference>
<keyword evidence="10 11" id="KW-0472">Membrane</keyword>
<keyword evidence="7 14" id="KW-0418">Kinase</keyword>
<comment type="subcellular location">
    <subcellularLocation>
        <location evidence="2">Membrane</location>
    </subcellularLocation>
</comment>
<dbReference type="InterPro" id="IPR005467">
    <property type="entry name" value="His_kinase_dom"/>
</dbReference>
<dbReference type="PROSITE" id="PS50109">
    <property type="entry name" value="HIS_KIN"/>
    <property type="match status" value="1"/>
</dbReference>
<dbReference type="CDD" id="cd06225">
    <property type="entry name" value="HAMP"/>
    <property type="match status" value="1"/>
</dbReference>
<evidence type="ECO:0000313" key="15">
    <source>
        <dbReference type="Proteomes" id="UP001549110"/>
    </source>
</evidence>
<dbReference type="SMART" id="SM00387">
    <property type="entry name" value="HATPase_c"/>
    <property type="match status" value="1"/>
</dbReference>
<feature type="transmembrane region" description="Helical" evidence="11">
    <location>
        <begin position="164"/>
        <end position="183"/>
    </location>
</feature>